<dbReference type="InterPro" id="IPR006442">
    <property type="entry name" value="Antitoxin_Phd/YefM"/>
</dbReference>
<organism evidence="3 4">
    <name type="scientific">Kumtagia ephedrae</name>
    <dbReference type="NCBI Taxonomy" id="2116701"/>
    <lineage>
        <taxon>Bacteria</taxon>
        <taxon>Pseudomonadati</taxon>
        <taxon>Pseudomonadota</taxon>
        <taxon>Alphaproteobacteria</taxon>
        <taxon>Hyphomicrobiales</taxon>
        <taxon>Phyllobacteriaceae</taxon>
        <taxon>Kumtagia</taxon>
    </lineage>
</organism>
<dbReference type="NCBIfam" id="TIGR01552">
    <property type="entry name" value="phd_fam"/>
    <property type="match status" value="1"/>
</dbReference>
<comment type="similarity">
    <text evidence="1 2">Belongs to the phD/YefM antitoxin family.</text>
</comment>
<evidence type="ECO:0000256" key="1">
    <source>
        <dbReference type="ARBA" id="ARBA00009981"/>
    </source>
</evidence>
<gene>
    <name evidence="3" type="ORF">C7I84_16440</name>
</gene>
<dbReference type="Proteomes" id="UP000241229">
    <property type="component" value="Unassembled WGS sequence"/>
</dbReference>
<accession>A0A2P7S6E3</accession>
<comment type="caution">
    <text evidence="3">The sequence shown here is derived from an EMBL/GenBank/DDBJ whole genome shotgun (WGS) entry which is preliminary data.</text>
</comment>
<comment type="function">
    <text evidence="2">Antitoxin component of a type II toxin-antitoxin (TA) system.</text>
</comment>
<dbReference type="Pfam" id="PF02604">
    <property type="entry name" value="PhdYeFM_antitox"/>
    <property type="match status" value="1"/>
</dbReference>
<evidence type="ECO:0000313" key="3">
    <source>
        <dbReference type="EMBL" id="PSJ58052.1"/>
    </source>
</evidence>
<dbReference type="RefSeq" id="WP_106773289.1">
    <property type="nucleotide sequence ID" value="NZ_PXYK01000015.1"/>
</dbReference>
<evidence type="ECO:0000256" key="2">
    <source>
        <dbReference type="RuleBase" id="RU362080"/>
    </source>
</evidence>
<proteinExistence type="inferred from homology"/>
<name>A0A2P7S6E3_9HYPH</name>
<dbReference type="SUPFAM" id="SSF143120">
    <property type="entry name" value="YefM-like"/>
    <property type="match status" value="1"/>
</dbReference>
<dbReference type="OrthoDB" id="517402at2"/>
<protein>
    <recommendedName>
        <fullName evidence="2">Antitoxin</fullName>
    </recommendedName>
</protein>
<keyword evidence="4" id="KW-1185">Reference proteome</keyword>
<sequence length="70" mass="7881">MREIPLKEAKATLSRVLDEAIAGRPSIITRRGRREGVILSYSEFERLSRTHSFGWLSANAPLDADEARPD</sequence>
<reference evidence="3 4" key="1">
    <citation type="submission" date="2018-03" db="EMBL/GenBank/DDBJ databases">
        <title>The draft genome of Mesorhizobium sp. 6GN-30.</title>
        <authorList>
            <person name="Liu L."/>
            <person name="Li L."/>
            <person name="Wang T."/>
            <person name="Zhang X."/>
            <person name="Liang L."/>
        </authorList>
    </citation>
    <scope>NUCLEOTIDE SEQUENCE [LARGE SCALE GENOMIC DNA]</scope>
    <source>
        <strain evidence="3 4">6GN30</strain>
    </source>
</reference>
<dbReference type="AlphaFoldDB" id="A0A2P7S6E3"/>
<evidence type="ECO:0000313" key="4">
    <source>
        <dbReference type="Proteomes" id="UP000241229"/>
    </source>
</evidence>
<dbReference type="Gene3D" id="3.40.1620.10">
    <property type="entry name" value="YefM-like domain"/>
    <property type="match status" value="1"/>
</dbReference>
<dbReference type="EMBL" id="PXYK01000015">
    <property type="protein sequence ID" value="PSJ58052.1"/>
    <property type="molecule type" value="Genomic_DNA"/>
</dbReference>
<dbReference type="InterPro" id="IPR036165">
    <property type="entry name" value="YefM-like_sf"/>
</dbReference>